<dbReference type="OrthoDB" id="2414538at2759"/>
<feature type="compositionally biased region" description="Basic and acidic residues" evidence="3">
    <location>
        <begin position="1599"/>
        <end position="1612"/>
    </location>
</feature>
<dbReference type="GO" id="GO:0003887">
    <property type="term" value="F:DNA-directed DNA polymerase activity"/>
    <property type="evidence" value="ECO:0007669"/>
    <property type="project" value="TreeGrafter"/>
</dbReference>
<name>A0A553QCR2_9TELE</name>
<sequence>MKRWTSSEEQMLGSEQEHCVVAKDCSFVTVKGSVLRMAHFVLIETENGRGRSREEAVVDEEAILSVLESSQCLFPLSQRPNKSAVHDSSGDQSLLDPTDDRFSSVPQELIGMDSAVYNSDDEEAEPELQEEDAELSKIMSQRWDGDLPETPPGQRLCLKRVRESSSDEQQVSSDEEGHWKRGTADHNELSIPQLDGAADESSDSSLEDKGSQKHLSLKADESDTKVNPQETVDHKPSSTKQSCANQRTDSKDGFFKSEALRERSMGLGIKGELQCVLPVKHPITSDAATFSNCRREESDPDASPKYRLSQYGINCTTNKPVEKSESGTLESLCNNPDTMDGLVQTHPSLNNHCSPLEVCNQTNMHEGESQALVPLEGEIGQRRHGEDASKLKIRYEDYQENKTDRSVMGQQEAHYKFFPTVILSNCLGRPLKKLADSKTGDDCSSLELPEQRRPRLKLSKRRCTLGQKRLSPVKTPPMMEEEAPTNYYVCPASLEQKEIQESMELEIPRSSLIQGSPGITPVGEGVHLPINILCSKTAKMSSKYSLRTKKKKSNGPGESSSGNFKHALVKPEDSKSRTDLSSQQKRKRIKNEPPVVIKYIIINRFKGQKNMLVKISKIKTDGTTLLTSERLAEYSKLAPLKDFWPKIPQSEVLRNPLIEAKVKKSPKRKPKLNQVIKRAGTSPKARCPQASQTRRGKRAKASVPLPQLPPPYPSYLDLTDDCHTEYTDVMMELGYLSERASSPSESTPPRCWSPTDDQLTSKPCKESLGGKSRRRRLDTSRQTSFTDRCVKKESIKAGQSQGKRVRRGKKHQGRDDVETLQGGGAFQKEAKLSEKQNISKELHSSDTDSLTPFQRHIFLKSSQKDHSLSSLDSHLEASSFGKKSNQGMFFASKNLPQGHSEVVATSSRCNLSPSKKTIGLPCSVITYSCSSLKSHDVNTAKEQLEFYTEVSGQEETFISTKVSDNTRRSDLNSSQQQKKRQAESTASLISSAKNESYTLGSEAVNQEISIFRKLLLTNRKKVGWGEPDEGDIRTNPNPVSSASEKLEAKGANESTSKKHRRAKRTKVTEVKSKPRKKGAEQYDISHGPPSADSSPVLFCDRGFDSCCSLEDSLSPQAPDNYSFDISAIGQTEFSSTYSANQFVLADKILPQKFLSEASQETGSRDHTSKKSDAAECIRLEKHWTKPSSHAGEIKKEPPESGVFPNKISLSLVDSEKFFSNNWAGSLGKIHGLSHFQDFECEKMDVLLDPEPISSAYLAYSVFPNSDTLDGNSATPSSSPRSINSLSQSRTAAQGSKGGGTHILKPLMSPPAREEIAASLMDLGIAETTYQEPFFGDPSDVPLKSREIGGRKFTLEARLVNELAEFHGDLTQDGLHFWKVAFSVMTYQASAPTQGPKSSKLILKESESPGSDQKVIILPCKCAPSWEQVQLWLEAKRQYECLQRDRIHRCKAELGKQSKHTRGTPKKSLSPPCTDNLEKVSERQSVLQRLDEPSPLHKTPVQAASSLSNPLSVRRIQSNKDGQTPSPGSPEMTPWQEIQADTEQKEFKPGSPAKDQMSPLDASLENLQLEVDWSPTFLNIKDEKYSSLLHSTPVHSNRGTNDRSSCDSSHNEVSRSPQLPRRSSVKKDALRRVLLSTQMKNQLANMSLPKKESSQIEGPSICNSYGFKVSMQNLQEAKALHEVQHLTLMSMELHARTRRDLEPDPEFDPVCAVFYCLSSDAPLPDSDLAQLEGAIVVDDESCSPSQGSRRTASSLFRSGVTGLRVTYARDEQQLFQELSSTFQRYVFFKQCALRYCLVCRGK</sequence>
<organism evidence="5 6">
    <name type="scientific">Danionella cerebrum</name>
    <dbReference type="NCBI Taxonomy" id="2873325"/>
    <lineage>
        <taxon>Eukaryota</taxon>
        <taxon>Metazoa</taxon>
        <taxon>Chordata</taxon>
        <taxon>Craniata</taxon>
        <taxon>Vertebrata</taxon>
        <taxon>Euteleostomi</taxon>
        <taxon>Actinopterygii</taxon>
        <taxon>Neopterygii</taxon>
        <taxon>Teleostei</taxon>
        <taxon>Ostariophysi</taxon>
        <taxon>Cypriniformes</taxon>
        <taxon>Danionidae</taxon>
        <taxon>Danioninae</taxon>
        <taxon>Danionella</taxon>
    </lineage>
</organism>
<dbReference type="Gene3D" id="3.30.420.10">
    <property type="entry name" value="Ribonuclease H-like superfamily/Ribonuclease H"/>
    <property type="match status" value="1"/>
</dbReference>
<dbReference type="GO" id="GO:0005634">
    <property type="term" value="C:nucleus"/>
    <property type="evidence" value="ECO:0007669"/>
    <property type="project" value="UniProtKB-SubCell"/>
</dbReference>
<feature type="region of interest" description="Disordered" evidence="3">
    <location>
        <begin position="1268"/>
        <end position="1306"/>
    </location>
</feature>
<evidence type="ECO:0000313" key="6">
    <source>
        <dbReference type="Proteomes" id="UP000316079"/>
    </source>
</evidence>
<dbReference type="InterPro" id="IPR036397">
    <property type="entry name" value="RNaseH_sf"/>
</dbReference>
<dbReference type="EMBL" id="SRMA01026098">
    <property type="protein sequence ID" value="TRY87731.1"/>
    <property type="molecule type" value="Genomic_DNA"/>
</dbReference>
<feature type="compositionally biased region" description="Basic and acidic residues" evidence="3">
    <location>
        <begin position="206"/>
        <end position="224"/>
    </location>
</feature>
<accession>A0A553QCR2</accession>
<reference evidence="5" key="2">
    <citation type="submission" date="2019-04" db="EMBL/GenBank/DDBJ databases">
        <authorList>
            <person name="Kadobianskyi M."/>
            <person name="Schulze L."/>
            <person name="Schuelke M."/>
            <person name="Judkewitz B."/>
        </authorList>
    </citation>
    <scope>NUCLEOTIDE SEQUENCE</scope>
    <source>
        <strain evidence="5">Bolton</strain>
        <tissue evidence="5">Whole-body</tissue>
    </source>
</reference>
<evidence type="ECO:0000313" key="5">
    <source>
        <dbReference type="EMBL" id="TRY87731.1"/>
    </source>
</evidence>
<feature type="compositionally biased region" description="Basic and acidic residues" evidence="3">
    <location>
        <begin position="1066"/>
        <end position="1080"/>
    </location>
</feature>
<feature type="region of interest" description="Disordered" evidence="3">
    <location>
        <begin position="543"/>
        <end position="588"/>
    </location>
</feature>
<feature type="region of interest" description="Disordered" evidence="3">
    <location>
        <begin position="79"/>
        <end position="104"/>
    </location>
</feature>
<feature type="region of interest" description="Disordered" evidence="3">
    <location>
        <begin position="663"/>
        <end position="717"/>
    </location>
</feature>
<feature type="compositionally biased region" description="Polar residues" evidence="3">
    <location>
        <begin position="1034"/>
        <end position="1043"/>
    </location>
</feature>
<feature type="compositionally biased region" description="Basic and acidic residues" evidence="3">
    <location>
        <begin position="175"/>
        <end position="188"/>
    </location>
</feature>
<reference evidence="5 6" key="1">
    <citation type="journal article" date="2019" name="Sci. Data">
        <title>Hybrid genome assembly and annotation of Danionella translucida.</title>
        <authorList>
            <person name="Kadobianskyi M."/>
            <person name="Schulze L."/>
            <person name="Schuelke M."/>
            <person name="Judkewitz B."/>
        </authorList>
    </citation>
    <scope>NUCLEOTIDE SEQUENCE [LARGE SCALE GENOMIC DNA]</scope>
    <source>
        <strain evidence="5 6">Bolton</strain>
    </source>
</reference>
<evidence type="ECO:0000256" key="1">
    <source>
        <dbReference type="ARBA" id="ARBA00004123"/>
    </source>
</evidence>
<dbReference type="PANTHER" id="PTHR45812:SF1">
    <property type="entry name" value="DNA POLYMERASE ZETA CATALYTIC SUBUNIT"/>
    <property type="match status" value="1"/>
</dbReference>
<dbReference type="Proteomes" id="UP000316079">
    <property type="component" value="Unassembled WGS sequence"/>
</dbReference>
<feature type="compositionally biased region" description="Polar residues" evidence="3">
    <location>
        <begin position="238"/>
        <end position="247"/>
    </location>
</feature>
<dbReference type="GO" id="GO:0000724">
    <property type="term" value="P:double-strand break repair via homologous recombination"/>
    <property type="evidence" value="ECO:0007669"/>
    <property type="project" value="TreeGrafter"/>
</dbReference>
<feature type="region of interest" description="Disordered" evidence="3">
    <location>
        <begin position="739"/>
        <end position="847"/>
    </location>
</feature>
<feature type="compositionally biased region" description="Basic and acidic residues" evidence="3">
    <location>
        <begin position="828"/>
        <end position="846"/>
    </location>
</feature>
<dbReference type="GO" id="GO:0042276">
    <property type="term" value="P:error-prone translesion synthesis"/>
    <property type="evidence" value="ECO:0007669"/>
    <property type="project" value="TreeGrafter"/>
</dbReference>
<dbReference type="GO" id="GO:0016035">
    <property type="term" value="C:zeta DNA polymerase complex"/>
    <property type="evidence" value="ECO:0007669"/>
    <property type="project" value="InterPro"/>
</dbReference>
<evidence type="ECO:0000259" key="4">
    <source>
        <dbReference type="Pfam" id="PF15735"/>
    </source>
</evidence>
<feature type="region of interest" description="Disordered" evidence="3">
    <location>
        <begin position="161"/>
        <end position="250"/>
    </location>
</feature>
<dbReference type="CDD" id="cd22287">
    <property type="entry name" value="REV3L_RBD"/>
    <property type="match status" value="1"/>
</dbReference>
<evidence type="ECO:0000256" key="3">
    <source>
        <dbReference type="SAM" id="MobiDB-lite"/>
    </source>
</evidence>
<dbReference type="Pfam" id="PF15735">
    <property type="entry name" value="DUF4683"/>
    <property type="match status" value="1"/>
</dbReference>
<feature type="compositionally biased region" description="Polar residues" evidence="3">
    <location>
        <begin position="1501"/>
        <end position="1511"/>
    </location>
</feature>
<gene>
    <name evidence="5" type="ORF">DNTS_031799</name>
</gene>
<comment type="caution">
    <text evidence="5">The sequence shown here is derived from an EMBL/GenBank/DDBJ whole genome shotgun (WGS) entry which is preliminary data.</text>
</comment>
<dbReference type="InterPro" id="IPR030559">
    <property type="entry name" value="PolZ_Rev3"/>
</dbReference>
<dbReference type="EMBL" id="SRMA01026098">
    <property type="protein sequence ID" value="TRY87732.1"/>
    <property type="molecule type" value="Genomic_DNA"/>
</dbReference>
<dbReference type="STRING" id="623744.A0A553QCR2"/>
<feature type="region of interest" description="Disordered" evidence="3">
    <location>
        <begin position="1590"/>
        <end position="1626"/>
    </location>
</feature>
<evidence type="ECO:0000256" key="2">
    <source>
        <dbReference type="ARBA" id="ARBA00023242"/>
    </source>
</evidence>
<dbReference type="GO" id="GO:0003676">
    <property type="term" value="F:nucleic acid binding"/>
    <property type="evidence" value="ECO:0007669"/>
    <property type="project" value="InterPro"/>
</dbReference>
<keyword evidence="6" id="KW-1185">Reference proteome</keyword>
<feature type="region of interest" description="Disordered" evidence="3">
    <location>
        <begin position="1022"/>
        <end position="1091"/>
    </location>
</feature>
<comment type="subcellular location">
    <subcellularLocation>
        <location evidence="1">Nucleus</location>
    </subcellularLocation>
</comment>
<feature type="compositionally biased region" description="Basic residues" evidence="3">
    <location>
        <begin position="803"/>
        <end position="812"/>
    </location>
</feature>
<dbReference type="PANTHER" id="PTHR45812">
    <property type="entry name" value="DNA POLYMERASE ZETA CATALYTIC SUBUNIT"/>
    <property type="match status" value="1"/>
</dbReference>
<feature type="region of interest" description="Disordered" evidence="3">
    <location>
        <begin position="959"/>
        <end position="987"/>
    </location>
</feature>
<keyword evidence="2" id="KW-0539">Nucleus</keyword>
<feature type="compositionally biased region" description="Low complexity" evidence="3">
    <location>
        <begin position="1272"/>
        <end position="1288"/>
    </location>
</feature>
<feature type="compositionally biased region" description="Basic and acidic residues" evidence="3">
    <location>
        <begin position="569"/>
        <end position="578"/>
    </location>
</feature>
<protein>
    <recommendedName>
        <fullName evidence="4">DUF4683 domain-containing protein</fullName>
    </recommendedName>
</protein>
<dbReference type="InterPro" id="IPR032757">
    <property type="entry name" value="DUF4683"/>
</dbReference>
<feature type="domain" description="DUF4683" evidence="4">
    <location>
        <begin position="380"/>
        <end position="756"/>
    </location>
</feature>
<proteinExistence type="predicted"/>
<feature type="region of interest" description="Disordered" evidence="3">
    <location>
        <begin position="1454"/>
        <end position="1511"/>
    </location>
</feature>